<dbReference type="EMBL" id="CCSD01000032">
    <property type="protein sequence ID" value="CDZ87278.1"/>
    <property type="molecule type" value="Genomic_DNA"/>
</dbReference>
<dbReference type="InterPro" id="IPR042070">
    <property type="entry name" value="PucR_C-HTH_sf"/>
</dbReference>
<evidence type="ECO:0000313" key="4">
    <source>
        <dbReference type="Proteomes" id="UP000042997"/>
    </source>
</evidence>
<dbReference type="OrthoDB" id="8450798at2"/>
<dbReference type="RefSeq" id="WP_040270182.1">
    <property type="nucleotide sequence ID" value="NZ_JAJNCM010000022.1"/>
</dbReference>
<dbReference type="Proteomes" id="UP000042997">
    <property type="component" value="Unassembled WGS sequence"/>
</dbReference>
<gene>
    <name evidence="3" type="ORF">RHRU231_230106</name>
</gene>
<dbReference type="Pfam" id="PF07905">
    <property type="entry name" value="PucR"/>
    <property type="match status" value="1"/>
</dbReference>
<organism evidence="3 4">
    <name type="scientific">Rhodococcus ruber</name>
    <dbReference type="NCBI Taxonomy" id="1830"/>
    <lineage>
        <taxon>Bacteria</taxon>
        <taxon>Bacillati</taxon>
        <taxon>Actinomycetota</taxon>
        <taxon>Actinomycetes</taxon>
        <taxon>Mycobacteriales</taxon>
        <taxon>Nocardiaceae</taxon>
        <taxon>Rhodococcus</taxon>
    </lineage>
</organism>
<name>A0A098BEX5_9NOCA</name>
<dbReference type="InterPro" id="IPR025736">
    <property type="entry name" value="PucR_C-HTH_dom"/>
</dbReference>
<sequence>MSVGIAWLLRQPGLGLTLRGGRAGMDRKIGFVQPTELLDPRPWLSGGELVLTIGLGLEPAAGGDYVRRLAEAGVAALGFGTGLSHERIPQSVLEAADAVGLALLEVPYTTPFAAVSRAVTARLAEQQYELVRRAADTQVRITRAVLRGGVPAVVRELAVATHTAVAYLDERTGEVAAHPEAAAELAEQIPELRRDGAGSVTTSRPGRTLTVQPVTHAGVVSGYLAVQADRPLENVELVLIGHAVSLVTLELDKPRRLRAERNALGAKVFGLLVAGALDSGDASEYLADAVGTRNRIRILQLHTPIPADVRRVLDAGLGARQRPLYARSDDEALTVLLRGEDTLSDVAALLADLSPPEARTLRGGLSAAHRLTDTRRAVEQAEHAVAAADAAHRLVEFDATHGTALLASPAVRAVLESVAASTVSALADYDRGRGTRLVASLRAFLEANGQWEAAAAALEVHRHTLRSRIAKAEQVLGVDLGDARVRAELLLALLIGEPAP</sequence>
<dbReference type="PANTHER" id="PTHR33744:SF1">
    <property type="entry name" value="DNA-BINDING TRANSCRIPTIONAL ACTIVATOR ADER"/>
    <property type="match status" value="1"/>
</dbReference>
<dbReference type="eggNOG" id="COG2508">
    <property type="taxonomic scope" value="Bacteria"/>
</dbReference>
<feature type="domain" description="PucR C-terminal helix-turn-helix" evidence="2">
    <location>
        <begin position="437"/>
        <end position="495"/>
    </location>
</feature>
<accession>A0A098BEX5</accession>
<feature type="domain" description="Purine catabolism PurC-like" evidence="1">
    <location>
        <begin position="8"/>
        <end position="122"/>
    </location>
</feature>
<protein>
    <submittedName>
        <fullName evidence="3">Purine catabolism PurC domain protein</fullName>
    </submittedName>
</protein>
<dbReference type="InterPro" id="IPR051448">
    <property type="entry name" value="CdaR-like_regulators"/>
</dbReference>
<reference evidence="3 4" key="1">
    <citation type="journal article" date="2014" name="Genome Announc.">
        <title>Draft Genome Sequence of Propane- and Butane-Oxidizing Actinobacterium Rhodococcus ruber IEGM 231.</title>
        <authorList>
            <person name="Ivshina I.B."/>
            <person name="Kuyukina M.S."/>
            <person name="Krivoruchko A.V."/>
            <person name="Barbe V."/>
            <person name="Fischer C."/>
        </authorList>
    </citation>
    <scope>NUCLEOTIDE SEQUENCE [LARGE SCALE GENOMIC DNA]</scope>
</reference>
<proteinExistence type="predicted"/>
<evidence type="ECO:0000259" key="1">
    <source>
        <dbReference type="Pfam" id="PF07905"/>
    </source>
</evidence>
<dbReference type="AlphaFoldDB" id="A0A098BEX5"/>
<dbReference type="InterPro" id="IPR012914">
    <property type="entry name" value="PucR_dom"/>
</dbReference>
<dbReference type="Pfam" id="PF13556">
    <property type="entry name" value="HTH_30"/>
    <property type="match status" value="1"/>
</dbReference>
<evidence type="ECO:0000313" key="3">
    <source>
        <dbReference type="EMBL" id="CDZ87278.1"/>
    </source>
</evidence>
<dbReference type="PANTHER" id="PTHR33744">
    <property type="entry name" value="CARBOHYDRATE DIACID REGULATOR"/>
    <property type="match status" value="1"/>
</dbReference>
<evidence type="ECO:0000259" key="2">
    <source>
        <dbReference type="Pfam" id="PF13556"/>
    </source>
</evidence>
<dbReference type="Gene3D" id="1.10.10.2840">
    <property type="entry name" value="PucR C-terminal helix-turn-helix domain"/>
    <property type="match status" value="1"/>
</dbReference>